<name>A0A8J1TK60_OWEFU</name>
<evidence type="ECO:0000313" key="10">
    <source>
        <dbReference type="EMBL" id="CAH1778286.1"/>
    </source>
</evidence>
<dbReference type="InterPro" id="IPR018011">
    <property type="entry name" value="Carb_sulfotrans_8-10"/>
</dbReference>
<accession>A0A8J1TK60</accession>
<reference evidence="10" key="1">
    <citation type="submission" date="2022-03" db="EMBL/GenBank/DDBJ databases">
        <authorList>
            <person name="Martin C."/>
        </authorList>
    </citation>
    <scope>NUCLEOTIDE SEQUENCE</scope>
</reference>
<comment type="caution">
    <text evidence="10">The sequence shown here is derived from an EMBL/GenBank/DDBJ whole genome shotgun (WGS) entry which is preliminary data.</text>
</comment>
<keyword evidence="9" id="KW-0735">Signal-anchor</keyword>
<protein>
    <recommendedName>
        <fullName evidence="9">Carbohydrate sulfotransferase</fullName>
        <ecNumber evidence="9">2.8.2.-</ecNumber>
    </recommendedName>
</protein>
<organism evidence="10 11">
    <name type="scientific">Owenia fusiformis</name>
    <name type="common">Polychaete worm</name>
    <dbReference type="NCBI Taxonomy" id="6347"/>
    <lineage>
        <taxon>Eukaryota</taxon>
        <taxon>Metazoa</taxon>
        <taxon>Spiralia</taxon>
        <taxon>Lophotrochozoa</taxon>
        <taxon>Annelida</taxon>
        <taxon>Polychaeta</taxon>
        <taxon>Sedentaria</taxon>
        <taxon>Canalipalpata</taxon>
        <taxon>Sabellida</taxon>
        <taxon>Oweniida</taxon>
        <taxon>Oweniidae</taxon>
        <taxon>Owenia</taxon>
    </lineage>
</organism>
<keyword evidence="9" id="KW-0119">Carbohydrate metabolism</keyword>
<evidence type="ECO:0000256" key="6">
    <source>
        <dbReference type="ARBA" id="ARBA00023034"/>
    </source>
</evidence>
<comment type="similarity">
    <text evidence="2 9">Belongs to the sulfotransferase 2 family.</text>
</comment>
<dbReference type="InterPro" id="IPR005331">
    <property type="entry name" value="Sulfotransferase"/>
</dbReference>
<dbReference type="GO" id="GO:0016051">
    <property type="term" value="P:carbohydrate biosynthetic process"/>
    <property type="evidence" value="ECO:0007669"/>
    <property type="project" value="InterPro"/>
</dbReference>
<keyword evidence="4 9" id="KW-0812">Transmembrane</keyword>
<dbReference type="OrthoDB" id="2019940at2759"/>
<evidence type="ECO:0000313" key="11">
    <source>
        <dbReference type="Proteomes" id="UP000749559"/>
    </source>
</evidence>
<keyword evidence="3 9" id="KW-0808">Transferase</keyword>
<dbReference type="EC" id="2.8.2.-" evidence="9"/>
<evidence type="ECO:0000256" key="7">
    <source>
        <dbReference type="ARBA" id="ARBA00023136"/>
    </source>
</evidence>
<dbReference type="Proteomes" id="UP000749559">
    <property type="component" value="Unassembled WGS sequence"/>
</dbReference>
<keyword evidence="11" id="KW-1185">Reference proteome</keyword>
<keyword evidence="8 9" id="KW-0325">Glycoprotein</keyword>
<keyword evidence="6 9" id="KW-0333">Golgi apparatus</keyword>
<evidence type="ECO:0000256" key="1">
    <source>
        <dbReference type="ARBA" id="ARBA00004323"/>
    </source>
</evidence>
<dbReference type="AlphaFoldDB" id="A0A8J1TK60"/>
<dbReference type="GO" id="GO:0008146">
    <property type="term" value="F:sulfotransferase activity"/>
    <property type="evidence" value="ECO:0007669"/>
    <property type="project" value="InterPro"/>
</dbReference>
<sequence length="371" mass="43700">MARCSRSRVTIFLLTMLHILACSYLIYLYNTIDSRRQYTPKIDALDVSLYKPRDEGPLKVSFIEKVDPIKMEDTHTLTKEDLLTIDKVMKERREKVQQACREDPNLSIKSKISQSRLYVNDKLKVLYCFTPKVASTTWTTILMALDRGINATQIMTSEMAFKKRSKNTNVALYLWKDWKKSLRKLSLYPPRERDNILKKYFKMFFVREPFDRLYSAWKNKLNVSTPGYYTEKYGRDILRKYRKNAKVTDIKHGVGVTFEEFTRYILDINPGRTDPHWQTIQSTCAPCFINYDIIGNMYDLDRESQYILSKLGYNDVAMPHLNSMKSAKMDVTKKLKTLPTIPEANMNRIQEMYHVDYILSEAIGFKKYPYT</sequence>
<keyword evidence="5 9" id="KW-1133">Transmembrane helix</keyword>
<dbReference type="PANTHER" id="PTHR12137:SF54">
    <property type="entry name" value="CARBOHYDRATE SULFOTRANSFERASE"/>
    <property type="match status" value="1"/>
</dbReference>
<evidence type="ECO:0000256" key="9">
    <source>
        <dbReference type="RuleBase" id="RU364020"/>
    </source>
</evidence>
<evidence type="ECO:0000256" key="2">
    <source>
        <dbReference type="ARBA" id="ARBA00006339"/>
    </source>
</evidence>
<evidence type="ECO:0000256" key="4">
    <source>
        <dbReference type="ARBA" id="ARBA00022692"/>
    </source>
</evidence>
<evidence type="ECO:0000256" key="3">
    <source>
        <dbReference type="ARBA" id="ARBA00022679"/>
    </source>
</evidence>
<proteinExistence type="inferred from homology"/>
<dbReference type="Pfam" id="PF03567">
    <property type="entry name" value="Sulfotransfer_2"/>
    <property type="match status" value="1"/>
</dbReference>
<dbReference type="EMBL" id="CAIIXF020000002">
    <property type="protein sequence ID" value="CAH1778286.1"/>
    <property type="molecule type" value="Genomic_DNA"/>
</dbReference>
<comment type="subcellular location">
    <subcellularLocation>
        <location evidence="1 9">Golgi apparatus membrane</location>
        <topology evidence="1 9">Single-pass type II membrane protein</topology>
    </subcellularLocation>
</comment>
<evidence type="ECO:0000256" key="5">
    <source>
        <dbReference type="ARBA" id="ARBA00022989"/>
    </source>
</evidence>
<keyword evidence="7 9" id="KW-0472">Membrane</keyword>
<dbReference type="GO" id="GO:0000139">
    <property type="term" value="C:Golgi membrane"/>
    <property type="evidence" value="ECO:0007669"/>
    <property type="project" value="UniProtKB-SubCell"/>
</dbReference>
<feature type="transmembrane region" description="Helical" evidence="9">
    <location>
        <begin position="9"/>
        <end position="29"/>
    </location>
</feature>
<evidence type="ECO:0000256" key="8">
    <source>
        <dbReference type="ARBA" id="ARBA00023180"/>
    </source>
</evidence>
<dbReference type="PANTHER" id="PTHR12137">
    <property type="entry name" value="CARBOHYDRATE SULFOTRANSFERASE"/>
    <property type="match status" value="1"/>
</dbReference>
<gene>
    <name evidence="10" type="ORF">OFUS_LOCUS5222</name>
</gene>